<keyword evidence="5" id="KW-0598">Phosphotransferase system</keyword>
<dbReference type="CDD" id="cd05569">
    <property type="entry name" value="PTS_IIB_fructose"/>
    <property type="match status" value="1"/>
</dbReference>
<protein>
    <submittedName>
        <fullName evidence="8">PTS system fructose-specific IIB component</fullName>
    </submittedName>
</protein>
<dbReference type="NCBIfam" id="TIGR00829">
    <property type="entry name" value="FRU"/>
    <property type="match status" value="1"/>
</dbReference>
<evidence type="ECO:0000256" key="3">
    <source>
        <dbReference type="ARBA" id="ARBA00022597"/>
    </source>
</evidence>
<evidence type="ECO:0000256" key="1">
    <source>
        <dbReference type="ARBA" id="ARBA00022448"/>
    </source>
</evidence>
<dbReference type="InterPro" id="IPR003353">
    <property type="entry name" value="PTS_IIB_fruc"/>
</dbReference>
<keyword evidence="3" id="KW-0762">Sugar transport</keyword>
<keyword evidence="2" id="KW-0597">Phosphoprotein</keyword>
<evidence type="ECO:0000256" key="2">
    <source>
        <dbReference type="ARBA" id="ARBA00022553"/>
    </source>
</evidence>
<organism evidence="8 9">
    <name type="scientific">Breznakia pachnodae</name>
    <dbReference type="NCBI Taxonomy" id="265178"/>
    <lineage>
        <taxon>Bacteria</taxon>
        <taxon>Bacillati</taxon>
        <taxon>Bacillota</taxon>
        <taxon>Erysipelotrichia</taxon>
        <taxon>Erysipelotrichales</taxon>
        <taxon>Erysipelotrichaceae</taxon>
        <taxon>Breznakia</taxon>
    </lineage>
</organism>
<dbReference type="PANTHER" id="PTHR30505:SF0">
    <property type="entry name" value="FRUCTOSE-LIKE PTS SYSTEM EIIBC COMPONENT-RELATED"/>
    <property type="match status" value="1"/>
</dbReference>
<evidence type="ECO:0000259" key="7">
    <source>
        <dbReference type="PROSITE" id="PS51099"/>
    </source>
</evidence>
<evidence type="ECO:0000313" key="9">
    <source>
        <dbReference type="Proteomes" id="UP001230220"/>
    </source>
</evidence>
<keyword evidence="1" id="KW-0813">Transport</keyword>
<accession>A0ABU0E622</accession>
<dbReference type="SUPFAM" id="SSF52794">
    <property type="entry name" value="PTS system IIB component-like"/>
    <property type="match status" value="1"/>
</dbReference>
<evidence type="ECO:0000256" key="6">
    <source>
        <dbReference type="ARBA" id="ARBA00022777"/>
    </source>
</evidence>
<keyword evidence="4" id="KW-0808">Transferase</keyword>
<feature type="domain" description="PTS EIIB type-2" evidence="7">
    <location>
        <begin position="1"/>
        <end position="99"/>
    </location>
</feature>
<proteinExistence type="predicted"/>
<dbReference type="Gene3D" id="3.40.50.2300">
    <property type="match status" value="1"/>
</dbReference>
<dbReference type="InterPro" id="IPR050864">
    <property type="entry name" value="Bacterial_PTS_Sugar_Transport"/>
</dbReference>
<reference evidence="8 9" key="1">
    <citation type="submission" date="2023-07" db="EMBL/GenBank/DDBJ databases">
        <title>Genomic Encyclopedia of Type Strains, Phase IV (KMG-IV): sequencing the most valuable type-strain genomes for metagenomic binning, comparative biology and taxonomic classification.</title>
        <authorList>
            <person name="Goeker M."/>
        </authorList>
    </citation>
    <scope>NUCLEOTIDE SEQUENCE [LARGE SCALE GENOMIC DNA]</scope>
    <source>
        <strain evidence="8 9">DSM 16784</strain>
    </source>
</reference>
<dbReference type="PROSITE" id="PS51099">
    <property type="entry name" value="PTS_EIIB_TYPE_2"/>
    <property type="match status" value="1"/>
</dbReference>
<evidence type="ECO:0000256" key="5">
    <source>
        <dbReference type="ARBA" id="ARBA00022683"/>
    </source>
</evidence>
<evidence type="ECO:0000313" key="8">
    <source>
        <dbReference type="EMBL" id="MDQ0362261.1"/>
    </source>
</evidence>
<dbReference type="Proteomes" id="UP001230220">
    <property type="component" value="Unassembled WGS sequence"/>
</dbReference>
<name>A0ABU0E622_9FIRM</name>
<dbReference type="RefSeq" id="WP_307409714.1">
    <property type="nucleotide sequence ID" value="NZ_JAUSUR010000006.1"/>
</dbReference>
<dbReference type="InterPro" id="IPR013011">
    <property type="entry name" value="PTS_EIIB_2"/>
</dbReference>
<evidence type="ECO:0000256" key="4">
    <source>
        <dbReference type="ARBA" id="ARBA00022679"/>
    </source>
</evidence>
<dbReference type="Pfam" id="PF02302">
    <property type="entry name" value="PTS_IIB"/>
    <property type="match status" value="1"/>
</dbReference>
<sequence length="102" mass="11434">MKIVAVTACPTGIAHTYMAQEALEKKSRLKGHRCHVETQGSIGIERELSQREIDEADVVIMAVEMVVEGMERFENKIIYEADIADCITNTEEVIDKALELVK</sequence>
<gene>
    <name evidence="8" type="ORF">J2S15_003015</name>
</gene>
<dbReference type="PANTHER" id="PTHR30505">
    <property type="entry name" value="FRUCTOSE-LIKE PERMEASE"/>
    <property type="match status" value="1"/>
</dbReference>
<dbReference type="InterPro" id="IPR036095">
    <property type="entry name" value="PTS_EIIB-like_sf"/>
</dbReference>
<comment type="caution">
    <text evidence="8">The sequence shown here is derived from an EMBL/GenBank/DDBJ whole genome shotgun (WGS) entry which is preliminary data.</text>
</comment>
<dbReference type="EMBL" id="JAUSUR010000006">
    <property type="protein sequence ID" value="MDQ0362261.1"/>
    <property type="molecule type" value="Genomic_DNA"/>
</dbReference>
<dbReference type="InterPro" id="IPR003501">
    <property type="entry name" value="PTS_EIIB_2/3"/>
</dbReference>
<keyword evidence="9" id="KW-1185">Reference proteome</keyword>
<keyword evidence="6" id="KW-0418">Kinase</keyword>